<dbReference type="Proteomes" id="UP000015350">
    <property type="component" value="Unassembled WGS sequence"/>
</dbReference>
<dbReference type="EMBL" id="AQPH01000020">
    <property type="protein sequence ID" value="EPY02179.1"/>
    <property type="molecule type" value="Genomic_DNA"/>
</dbReference>
<proteinExistence type="predicted"/>
<accession>S9SBU7</accession>
<dbReference type="AlphaFoldDB" id="S9SBU7"/>
<protein>
    <submittedName>
        <fullName evidence="1">Uncharacterized protein</fullName>
    </submittedName>
</protein>
<organism evidence="1 2">
    <name type="scientific">Magnetospirillum fulvum MGU-K5</name>
    <dbReference type="NCBI Taxonomy" id="1316936"/>
    <lineage>
        <taxon>Bacteria</taxon>
        <taxon>Pseudomonadati</taxon>
        <taxon>Pseudomonadota</taxon>
        <taxon>Alphaproteobacteria</taxon>
        <taxon>Rhodospirillales</taxon>
        <taxon>Rhodospirillaceae</taxon>
        <taxon>Magnetospirillum</taxon>
    </lineage>
</organism>
<dbReference type="eggNOG" id="ENOG502ZGW8">
    <property type="taxonomic scope" value="Bacteria"/>
</dbReference>
<dbReference type="RefSeq" id="WP_021131824.1">
    <property type="nucleotide sequence ID" value="NZ_AQPH01000020.1"/>
</dbReference>
<gene>
    <name evidence="1" type="ORF">K678_07368</name>
</gene>
<comment type="caution">
    <text evidence="1">The sequence shown here is derived from an EMBL/GenBank/DDBJ whole genome shotgun (WGS) entry which is preliminary data.</text>
</comment>
<sequence length="80" mass="8988">MNVVDELKAVLPPIFAGTELDGLTGKAIRWRTIQNRRANRALPDDQRPPDEAFARSGTRVLVRRDIFLNWWGATLTSAAN</sequence>
<reference evidence="1 2" key="1">
    <citation type="submission" date="2013-04" db="EMBL/GenBank/DDBJ databases">
        <authorList>
            <person name="Kuznetsov B."/>
            <person name="Ivanovsky R."/>
        </authorList>
    </citation>
    <scope>NUCLEOTIDE SEQUENCE [LARGE SCALE GENOMIC DNA]</scope>
    <source>
        <strain evidence="1 2">MGU-K5</strain>
    </source>
</reference>
<evidence type="ECO:0000313" key="2">
    <source>
        <dbReference type="Proteomes" id="UP000015350"/>
    </source>
</evidence>
<evidence type="ECO:0000313" key="1">
    <source>
        <dbReference type="EMBL" id="EPY02179.1"/>
    </source>
</evidence>
<name>S9SBU7_MAGFU</name>